<accession>A0AAN5A131</accession>
<evidence type="ECO:0000313" key="1">
    <source>
        <dbReference type="EMBL" id="GHE04739.1"/>
    </source>
</evidence>
<dbReference type="AlphaFoldDB" id="A0AAN5A131"/>
<dbReference type="Proteomes" id="UP000634647">
    <property type="component" value="Unassembled WGS sequence"/>
</dbReference>
<sequence length="136" mass="14419">MLRWPGRRAGAGPDAVNISWVAHMCHADLGPVAARVKAATAAWAERGHRSAETGSPGQSRARVCPWGGAPAFTRRHLWFSISLGPGGIERSKAPARGDGQTRALRLRRAPGGKGGELGAGIKMRSSCRPAIRVRTH</sequence>
<proteinExistence type="predicted"/>
<comment type="caution">
    <text evidence="1">The sequence shown here is derived from an EMBL/GenBank/DDBJ whole genome shotgun (WGS) entry which is preliminary data.</text>
</comment>
<evidence type="ECO:0000313" key="2">
    <source>
        <dbReference type="Proteomes" id="UP000634647"/>
    </source>
</evidence>
<dbReference type="EMBL" id="BNAB01000018">
    <property type="protein sequence ID" value="GHE04739.1"/>
    <property type="molecule type" value="Genomic_DNA"/>
</dbReference>
<gene>
    <name evidence="1" type="ORF">GCM10008024_32990</name>
</gene>
<name>A0AAN5A131_9RHOB</name>
<reference evidence="1" key="1">
    <citation type="journal article" date="2014" name="Int. J. Syst. Evol. Microbiol.">
        <title>Complete genome sequence of Corynebacterium casei LMG S-19264T (=DSM 44701T), isolated from a smear-ripened cheese.</title>
        <authorList>
            <consortium name="US DOE Joint Genome Institute (JGI-PGF)"/>
            <person name="Walter F."/>
            <person name="Albersmeier A."/>
            <person name="Kalinowski J."/>
            <person name="Ruckert C."/>
        </authorList>
    </citation>
    <scope>NUCLEOTIDE SEQUENCE</scope>
    <source>
        <strain evidence="1">CGMCC 1.10859</strain>
    </source>
</reference>
<protein>
    <submittedName>
        <fullName evidence="1">Uncharacterized protein</fullName>
    </submittedName>
</protein>
<organism evidence="1 2">
    <name type="scientific">Allgaiera indica</name>
    <dbReference type="NCBI Taxonomy" id="765699"/>
    <lineage>
        <taxon>Bacteria</taxon>
        <taxon>Pseudomonadati</taxon>
        <taxon>Pseudomonadota</taxon>
        <taxon>Alphaproteobacteria</taxon>
        <taxon>Rhodobacterales</taxon>
        <taxon>Paracoccaceae</taxon>
        <taxon>Allgaiera</taxon>
    </lineage>
</organism>
<reference evidence="1" key="2">
    <citation type="submission" date="2023-06" db="EMBL/GenBank/DDBJ databases">
        <authorList>
            <person name="Sun Q."/>
            <person name="Zhou Y."/>
        </authorList>
    </citation>
    <scope>NUCLEOTIDE SEQUENCE</scope>
    <source>
        <strain evidence="1">CGMCC 1.10859</strain>
    </source>
</reference>